<dbReference type="Pfam" id="PF10099">
    <property type="entry name" value="RskA_C"/>
    <property type="match status" value="1"/>
</dbReference>
<feature type="domain" description="Anti-sigma K factor RskA C-terminal" evidence="2">
    <location>
        <begin position="103"/>
        <end position="228"/>
    </location>
</feature>
<dbReference type="PANTHER" id="PTHR37461:SF1">
    <property type="entry name" value="ANTI-SIGMA-K FACTOR RSKA"/>
    <property type="match status" value="1"/>
</dbReference>
<protein>
    <submittedName>
        <fullName evidence="3">Anti-sigma factor</fullName>
    </submittedName>
</protein>
<reference evidence="3" key="1">
    <citation type="submission" date="2022-04" db="EMBL/GenBank/DDBJ databases">
        <title>Tomato heritable bacteria conferring resistance against bacterial wilt.</title>
        <authorList>
            <person name="Yin J."/>
        </authorList>
    </citation>
    <scope>NUCLEOTIDE SEQUENCE</scope>
    <source>
        <strain evidence="3">Cra20</strain>
    </source>
</reference>
<sequence>MADPHLPHEERAALAGELALGVLEGDARARALRLQLEDPDFAAMVMEWRERLGPLHEGFADAPPPDLWPAIERRLPDAGAVPVRILQRRLRAWRAGALASGVVAAALAVFLVVRPAPPPIEIVRAPDQVSIARLAGEANGALFAANYDPAQGQMRIRAVELAPSTLAPELWVIPADGVPRSLGLIAAQGTTNVAVSETHRALIREGATLAITLEPAAGAPHDRPSSAPIAAGTISTL</sequence>
<dbReference type="PANTHER" id="PTHR37461">
    <property type="entry name" value="ANTI-SIGMA-K FACTOR RSKA"/>
    <property type="match status" value="1"/>
</dbReference>
<evidence type="ECO:0000259" key="2">
    <source>
        <dbReference type="Pfam" id="PF10099"/>
    </source>
</evidence>
<organism evidence="3">
    <name type="scientific">Sphingomonas psychrotolerans</name>
    <dbReference type="NCBI Taxonomy" id="1327635"/>
    <lineage>
        <taxon>Bacteria</taxon>
        <taxon>Pseudomonadati</taxon>
        <taxon>Pseudomonadota</taxon>
        <taxon>Alphaproteobacteria</taxon>
        <taxon>Sphingomonadales</taxon>
        <taxon>Sphingomonadaceae</taxon>
        <taxon>Sphingomonas</taxon>
    </lineage>
</organism>
<evidence type="ECO:0000313" key="3">
    <source>
        <dbReference type="EMBL" id="MDT8760584.1"/>
    </source>
</evidence>
<gene>
    <name evidence="3" type="ORF">MZO42_17925</name>
</gene>
<accession>A0ABU3N9N9</accession>
<dbReference type="InterPro" id="IPR018764">
    <property type="entry name" value="RskA_C"/>
</dbReference>
<proteinExistence type="predicted"/>
<evidence type="ECO:0000256" key="1">
    <source>
        <dbReference type="SAM" id="MobiDB-lite"/>
    </source>
</evidence>
<comment type="caution">
    <text evidence="3">The sequence shown here is derived from an EMBL/GenBank/DDBJ whole genome shotgun (WGS) entry which is preliminary data.</text>
</comment>
<feature type="region of interest" description="Disordered" evidence="1">
    <location>
        <begin position="215"/>
        <end position="237"/>
    </location>
</feature>
<name>A0ABU3N9N9_9SPHN</name>
<dbReference type="InterPro" id="IPR051474">
    <property type="entry name" value="Anti-sigma-K/W_factor"/>
</dbReference>
<dbReference type="EMBL" id="JALMLT010000005">
    <property type="protein sequence ID" value="MDT8760584.1"/>
    <property type="molecule type" value="Genomic_DNA"/>
</dbReference>